<keyword evidence="2" id="KW-0732">Signal</keyword>
<feature type="compositionally biased region" description="Low complexity" evidence="1">
    <location>
        <begin position="37"/>
        <end position="62"/>
    </location>
</feature>
<comment type="caution">
    <text evidence="3">The sequence shown here is derived from an EMBL/GenBank/DDBJ whole genome shotgun (WGS) entry which is preliminary data.</text>
</comment>
<evidence type="ECO:0000256" key="1">
    <source>
        <dbReference type="SAM" id="MobiDB-lite"/>
    </source>
</evidence>
<dbReference type="OrthoDB" id="7433554at2"/>
<sequence>MIKRSLTALSALAILGLAACGDTVEEGDTTVVEANTPEPAYVPAPSAAPADADNSSAGDSLSISEKGISATMNDGGTTISADIDGNPSFSVERN</sequence>
<feature type="chain" id="PRO_5032465449" evidence="2">
    <location>
        <begin position="22"/>
        <end position="94"/>
    </location>
</feature>
<name>A0A844ZJZ9_9SPHN</name>
<dbReference type="EMBL" id="WTYY01000004">
    <property type="protein sequence ID" value="MXO88771.1"/>
    <property type="molecule type" value="Genomic_DNA"/>
</dbReference>
<dbReference type="RefSeq" id="WP_160591201.1">
    <property type="nucleotide sequence ID" value="NZ_BAAAFP010000003.1"/>
</dbReference>
<feature type="signal peptide" evidence="2">
    <location>
        <begin position="1"/>
        <end position="21"/>
    </location>
</feature>
<evidence type="ECO:0000313" key="3">
    <source>
        <dbReference type="EMBL" id="MXO88771.1"/>
    </source>
</evidence>
<accession>A0A844ZJZ9</accession>
<organism evidence="3 4">
    <name type="scientific">Alteraurantiacibacter aestuarii</name>
    <dbReference type="NCBI Taxonomy" id="650004"/>
    <lineage>
        <taxon>Bacteria</taxon>
        <taxon>Pseudomonadati</taxon>
        <taxon>Pseudomonadota</taxon>
        <taxon>Alphaproteobacteria</taxon>
        <taxon>Sphingomonadales</taxon>
        <taxon>Erythrobacteraceae</taxon>
        <taxon>Alteraurantiacibacter</taxon>
    </lineage>
</organism>
<keyword evidence="4" id="KW-1185">Reference proteome</keyword>
<dbReference type="Proteomes" id="UP000435243">
    <property type="component" value="Unassembled WGS sequence"/>
</dbReference>
<protein>
    <submittedName>
        <fullName evidence="3">Uncharacterized protein</fullName>
    </submittedName>
</protein>
<reference evidence="3 4" key="1">
    <citation type="submission" date="2019-12" db="EMBL/GenBank/DDBJ databases">
        <title>Genomic-based taxomic classification of the family Erythrobacteraceae.</title>
        <authorList>
            <person name="Xu L."/>
        </authorList>
    </citation>
    <scope>NUCLEOTIDE SEQUENCE [LARGE SCALE GENOMIC DNA]</scope>
    <source>
        <strain evidence="3 4">JCM 16339</strain>
    </source>
</reference>
<evidence type="ECO:0000313" key="4">
    <source>
        <dbReference type="Proteomes" id="UP000435243"/>
    </source>
</evidence>
<feature type="compositionally biased region" description="Polar residues" evidence="1">
    <location>
        <begin position="70"/>
        <end position="80"/>
    </location>
</feature>
<gene>
    <name evidence="3" type="ORF">GRI32_08465</name>
</gene>
<dbReference type="PROSITE" id="PS51257">
    <property type="entry name" value="PROKAR_LIPOPROTEIN"/>
    <property type="match status" value="1"/>
</dbReference>
<feature type="region of interest" description="Disordered" evidence="1">
    <location>
        <begin position="37"/>
        <end position="94"/>
    </location>
</feature>
<dbReference type="AlphaFoldDB" id="A0A844ZJZ9"/>
<proteinExistence type="predicted"/>
<evidence type="ECO:0000256" key="2">
    <source>
        <dbReference type="SAM" id="SignalP"/>
    </source>
</evidence>